<accession>A0A162P107</accession>
<organism evidence="1 2">
    <name type="scientific">Daphnia magna</name>
    <dbReference type="NCBI Taxonomy" id="35525"/>
    <lineage>
        <taxon>Eukaryota</taxon>
        <taxon>Metazoa</taxon>
        <taxon>Ecdysozoa</taxon>
        <taxon>Arthropoda</taxon>
        <taxon>Crustacea</taxon>
        <taxon>Branchiopoda</taxon>
        <taxon>Diplostraca</taxon>
        <taxon>Cladocera</taxon>
        <taxon>Anomopoda</taxon>
        <taxon>Daphniidae</taxon>
        <taxon>Daphnia</taxon>
    </lineage>
</organism>
<protein>
    <submittedName>
        <fullName evidence="1">Uncharacterized protein</fullName>
    </submittedName>
</protein>
<evidence type="ECO:0000313" key="1">
    <source>
        <dbReference type="EMBL" id="KZS18426.1"/>
    </source>
</evidence>
<gene>
    <name evidence="1" type="ORF">APZ42_014933</name>
</gene>
<dbReference type="AlphaFoldDB" id="A0A162P107"/>
<sequence>MEEMATTACHRPLDQPYDHASVLYAQQLANGYTHTHTRRCCCFFFIARPSHHITEFLV</sequence>
<reference evidence="1 2" key="1">
    <citation type="submission" date="2016-03" db="EMBL/GenBank/DDBJ databases">
        <title>EvidentialGene: Evidence-directed Construction of Genes on Genomes.</title>
        <authorList>
            <person name="Gilbert D.G."/>
            <person name="Choi J.-H."/>
            <person name="Mockaitis K."/>
            <person name="Colbourne J."/>
            <person name="Pfrender M."/>
        </authorList>
    </citation>
    <scope>NUCLEOTIDE SEQUENCE [LARGE SCALE GENOMIC DNA]</scope>
    <source>
        <strain evidence="1 2">Xinb3</strain>
        <tissue evidence="1">Complete organism</tissue>
    </source>
</reference>
<proteinExistence type="predicted"/>
<keyword evidence="2" id="KW-1185">Reference proteome</keyword>
<comment type="caution">
    <text evidence="1">The sequence shown here is derived from an EMBL/GenBank/DDBJ whole genome shotgun (WGS) entry which is preliminary data.</text>
</comment>
<dbReference type="EMBL" id="LRGB01000512">
    <property type="protein sequence ID" value="KZS18426.1"/>
    <property type="molecule type" value="Genomic_DNA"/>
</dbReference>
<dbReference type="Proteomes" id="UP000076858">
    <property type="component" value="Unassembled WGS sequence"/>
</dbReference>
<evidence type="ECO:0000313" key="2">
    <source>
        <dbReference type="Proteomes" id="UP000076858"/>
    </source>
</evidence>
<name>A0A162P107_9CRUS</name>